<evidence type="ECO:0000256" key="7">
    <source>
        <dbReference type="RuleBase" id="RU003653"/>
    </source>
</evidence>
<dbReference type="GO" id="GO:0006508">
    <property type="term" value="P:proteolysis"/>
    <property type="evidence" value="ECO:0007669"/>
    <property type="project" value="UniProtKB-KW"/>
</dbReference>
<comment type="caution">
    <text evidence="9">The sequence shown here is derived from an EMBL/GenBank/DDBJ whole genome shotgun (WGS) entry which is preliminary data.</text>
</comment>
<dbReference type="GO" id="GO:0046872">
    <property type="term" value="F:metal ion binding"/>
    <property type="evidence" value="ECO:0007669"/>
    <property type="project" value="UniProtKB-UniRule"/>
</dbReference>
<comment type="subunit">
    <text evidence="6">Monomer.</text>
</comment>
<accession>A0A7V4TYN9</accession>
<feature type="binding site" evidence="6">
    <location>
        <position position="94"/>
    </location>
    <ligand>
        <name>a divalent metal cation</name>
        <dbReference type="ChEBI" id="CHEBI:60240"/>
        <label>1</label>
    </ligand>
</feature>
<comment type="catalytic activity">
    <reaction evidence="6 7">
        <text>Release of N-terminal amino acids, preferentially methionine, from peptides and arylamides.</text>
        <dbReference type="EC" id="3.4.11.18"/>
    </reaction>
</comment>
<dbReference type="Gene3D" id="3.90.230.10">
    <property type="entry name" value="Creatinase/methionine aminopeptidase superfamily"/>
    <property type="match status" value="1"/>
</dbReference>
<evidence type="ECO:0000256" key="5">
    <source>
        <dbReference type="ARBA" id="ARBA00022801"/>
    </source>
</evidence>
<dbReference type="PRINTS" id="PR00599">
    <property type="entry name" value="MAPEPTIDASE"/>
</dbReference>
<dbReference type="InterPro" id="IPR000994">
    <property type="entry name" value="Pept_M24"/>
</dbReference>
<keyword evidence="2 6" id="KW-0031">Aminopeptidase</keyword>
<keyword evidence="4 6" id="KW-0479">Metal-binding</keyword>
<dbReference type="GO" id="GO:0070006">
    <property type="term" value="F:metalloaminopeptidase activity"/>
    <property type="evidence" value="ECO:0007669"/>
    <property type="project" value="UniProtKB-UniRule"/>
</dbReference>
<gene>
    <name evidence="6 9" type="primary">map</name>
    <name evidence="9" type="ORF">ENK44_01825</name>
</gene>
<reference evidence="9" key="1">
    <citation type="journal article" date="2020" name="mSystems">
        <title>Genome- and Community-Level Interaction Insights into Carbon Utilization and Element Cycling Functions of Hydrothermarchaeota in Hydrothermal Sediment.</title>
        <authorList>
            <person name="Zhou Z."/>
            <person name="Liu Y."/>
            <person name="Xu W."/>
            <person name="Pan J."/>
            <person name="Luo Z.H."/>
            <person name="Li M."/>
        </authorList>
    </citation>
    <scope>NUCLEOTIDE SEQUENCE [LARGE SCALE GENOMIC DNA]</scope>
    <source>
        <strain evidence="9">HyVt-577</strain>
    </source>
</reference>
<dbReference type="SUPFAM" id="SSF55920">
    <property type="entry name" value="Creatinase/aminopeptidase"/>
    <property type="match status" value="1"/>
</dbReference>
<feature type="binding site" evidence="6">
    <location>
        <position position="201"/>
    </location>
    <ligand>
        <name>a divalent metal cation</name>
        <dbReference type="ChEBI" id="CHEBI:60240"/>
        <label>2</label>
        <note>catalytic</note>
    </ligand>
</feature>
<keyword evidence="5 6" id="KW-0378">Hydrolase</keyword>
<comment type="similarity">
    <text evidence="6">Belongs to the peptidase M24A family. Methionine aminopeptidase type 1 subfamily.</text>
</comment>
<proteinExistence type="inferred from homology"/>
<feature type="binding site" evidence="6">
    <location>
        <position position="105"/>
    </location>
    <ligand>
        <name>a divalent metal cation</name>
        <dbReference type="ChEBI" id="CHEBI:60240"/>
        <label>1</label>
    </ligand>
</feature>
<protein>
    <recommendedName>
        <fullName evidence="6 7">Methionine aminopeptidase</fullName>
        <shortName evidence="6">MAP</shortName>
        <shortName evidence="6">MetAP</shortName>
        <ecNumber evidence="6 7">3.4.11.18</ecNumber>
    </recommendedName>
    <alternativeName>
        <fullName evidence="6">Peptidase M</fullName>
    </alternativeName>
</protein>
<evidence type="ECO:0000256" key="2">
    <source>
        <dbReference type="ARBA" id="ARBA00022438"/>
    </source>
</evidence>
<evidence type="ECO:0000256" key="4">
    <source>
        <dbReference type="ARBA" id="ARBA00022723"/>
    </source>
</evidence>
<evidence type="ECO:0000256" key="3">
    <source>
        <dbReference type="ARBA" id="ARBA00022670"/>
    </source>
</evidence>
<feature type="domain" description="Peptidase M24" evidence="8">
    <location>
        <begin position="12"/>
        <end position="237"/>
    </location>
</feature>
<dbReference type="CDD" id="cd01086">
    <property type="entry name" value="MetAP1"/>
    <property type="match status" value="1"/>
</dbReference>
<feature type="binding site" evidence="6">
    <location>
        <position position="175"/>
    </location>
    <ligand>
        <name>substrate</name>
    </ligand>
</feature>
<dbReference type="PANTHER" id="PTHR43330">
    <property type="entry name" value="METHIONINE AMINOPEPTIDASE"/>
    <property type="match status" value="1"/>
</dbReference>
<name>A0A7V4TYN9_CALAY</name>
<dbReference type="AlphaFoldDB" id="A0A7V4TYN9"/>
<dbReference type="PANTHER" id="PTHR43330:SF27">
    <property type="entry name" value="METHIONINE AMINOPEPTIDASE"/>
    <property type="match status" value="1"/>
</dbReference>
<dbReference type="Proteomes" id="UP000885779">
    <property type="component" value="Unassembled WGS sequence"/>
</dbReference>
<dbReference type="EMBL" id="DRQG01000019">
    <property type="protein sequence ID" value="HGY54418.1"/>
    <property type="molecule type" value="Genomic_DNA"/>
</dbReference>
<evidence type="ECO:0000259" key="8">
    <source>
        <dbReference type="Pfam" id="PF00557"/>
    </source>
</evidence>
<dbReference type="InterPro" id="IPR002467">
    <property type="entry name" value="Pept_M24A_MAP1"/>
</dbReference>
<dbReference type="InterPro" id="IPR036005">
    <property type="entry name" value="Creatinase/aminopeptidase-like"/>
</dbReference>
<dbReference type="GO" id="GO:0004239">
    <property type="term" value="F:initiator methionyl aminopeptidase activity"/>
    <property type="evidence" value="ECO:0007669"/>
    <property type="project" value="UniProtKB-UniRule"/>
</dbReference>
<sequence length="249" mass="27135">MIYIKSEEEIAKIEKSNQIVAEALLFIEKFIEPGVDTKTLNDEIENFIIKKKARPAFKGLYGFPAAACISINDEVVHGIPGKRKLKNGDIVGIDVGVELDDYYGDGAKTFCVGNVTPEWRRLCKVTQECLMLGIEQCRAGNRVGDISAAVQNHAEGNGFSVVRDLVGHGVGIKPHEDPQVPNFGTKGKGPKLKPGMVLAIEPMINLGGYQVYTAEDNWTVKTADGQPSAHYEHSVAILNDSVKILTKLS</sequence>
<feature type="binding site" evidence="6">
    <location>
        <position position="232"/>
    </location>
    <ligand>
        <name>a divalent metal cation</name>
        <dbReference type="ChEBI" id="CHEBI:60240"/>
        <label>1</label>
    </ligand>
</feature>
<dbReference type="EC" id="3.4.11.18" evidence="6 7"/>
<dbReference type="InterPro" id="IPR001714">
    <property type="entry name" value="Pept_M24_MAP"/>
</dbReference>
<feature type="binding site" evidence="6">
    <location>
        <position position="168"/>
    </location>
    <ligand>
        <name>a divalent metal cation</name>
        <dbReference type="ChEBI" id="CHEBI:60240"/>
        <label>2</label>
        <note>catalytic</note>
    </ligand>
</feature>
<organism evidence="9">
    <name type="scientific">Caldithrix abyssi</name>
    <dbReference type="NCBI Taxonomy" id="187145"/>
    <lineage>
        <taxon>Bacteria</taxon>
        <taxon>Pseudomonadati</taxon>
        <taxon>Calditrichota</taxon>
        <taxon>Calditrichia</taxon>
        <taxon>Calditrichales</taxon>
        <taxon>Calditrichaceae</taxon>
        <taxon>Caldithrix</taxon>
    </lineage>
</organism>
<comment type="function">
    <text evidence="1 6">Removes the N-terminal methionine from nascent proteins. The N-terminal methionine is often cleaved when the second residue in the primary sequence is small and uncharged (Met-Ala-, Cys, Gly, Pro, Ser, Thr, or Val). Requires deformylation of the N(alpha)-formylated initiator methionine before it can be hydrolyzed.</text>
</comment>
<evidence type="ECO:0000256" key="1">
    <source>
        <dbReference type="ARBA" id="ARBA00002521"/>
    </source>
</evidence>
<evidence type="ECO:0000256" key="6">
    <source>
        <dbReference type="HAMAP-Rule" id="MF_01974"/>
    </source>
</evidence>
<feature type="binding site" evidence="6">
    <location>
        <position position="77"/>
    </location>
    <ligand>
        <name>substrate</name>
    </ligand>
</feature>
<feature type="binding site" evidence="6">
    <location>
        <position position="232"/>
    </location>
    <ligand>
        <name>a divalent metal cation</name>
        <dbReference type="ChEBI" id="CHEBI:60240"/>
        <label>2</label>
        <note>catalytic</note>
    </ligand>
</feature>
<keyword evidence="3 6" id="KW-0645">Protease</keyword>
<feature type="binding site" evidence="6">
    <location>
        <position position="105"/>
    </location>
    <ligand>
        <name>a divalent metal cation</name>
        <dbReference type="ChEBI" id="CHEBI:60240"/>
        <label>2</label>
        <note>catalytic</note>
    </ligand>
</feature>
<dbReference type="GO" id="GO:0005829">
    <property type="term" value="C:cytosol"/>
    <property type="evidence" value="ECO:0007669"/>
    <property type="project" value="TreeGrafter"/>
</dbReference>
<evidence type="ECO:0000313" key="9">
    <source>
        <dbReference type="EMBL" id="HGY54418.1"/>
    </source>
</evidence>
<dbReference type="HAMAP" id="MF_01974">
    <property type="entry name" value="MetAP_1"/>
    <property type="match status" value="1"/>
</dbReference>
<dbReference type="Pfam" id="PF00557">
    <property type="entry name" value="Peptidase_M24"/>
    <property type="match status" value="1"/>
</dbReference>
<comment type="cofactor">
    <cofactor evidence="6">
        <name>Co(2+)</name>
        <dbReference type="ChEBI" id="CHEBI:48828"/>
    </cofactor>
    <cofactor evidence="6">
        <name>Zn(2+)</name>
        <dbReference type="ChEBI" id="CHEBI:29105"/>
    </cofactor>
    <cofactor evidence="6">
        <name>Mn(2+)</name>
        <dbReference type="ChEBI" id="CHEBI:29035"/>
    </cofactor>
    <cofactor evidence="6">
        <name>Fe(2+)</name>
        <dbReference type="ChEBI" id="CHEBI:29033"/>
    </cofactor>
    <text evidence="6">Binds 2 divalent metal cations per subunit. Has a high-affinity and a low affinity metal-binding site. The true nature of the physiological cofactor is under debate. The enzyme is active with cobalt, zinc, manganese or divalent iron ions. Most likely, methionine aminopeptidases function as mononuclear Fe(2+)-metalloproteases under physiological conditions, and the catalytically relevant metal-binding site has been assigned to the histidine-containing high-affinity site.</text>
</comment>
<dbReference type="NCBIfam" id="TIGR00500">
    <property type="entry name" value="met_pdase_I"/>
    <property type="match status" value="1"/>
</dbReference>